<dbReference type="GO" id="GO:0016887">
    <property type="term" value="F:ATP hydrolysis activity"/>
    <property type="evidence" value="ECO:0007669"/>
    <property type="project" value="InterPro"/>
</dbReference>
<dbReference type="InterPro" id="IPR015854">
    <property type="entry name" value="ABC_transpr_LolD-like"/>
</dbReference>
<sequence length="255" mass="27093">MSVPVMTVPGEAPPTTAAVRAVDLRKTYGKGETAVHALGGVDVGFERGRFTAIMGPSGSGKSTLMHCLAGLDTATAGQVWLGDTELTSLRDDQLTKLRRDRIGFVFQAFNLLPVLTAAENMTLPMQLAGRRPDRAWMDDVVARLGLRDRLGHRPYELSGGQQQRVAVARALLPRPDVVFADEPTGNLDSRAGAEVLGLLRSSVRETGQTVVMVTHDPVAAAYADRVVLLADGQLAGEVHHPTADAVIDALRGLGG</sequence>
<keyword evidence="1" id="KW-0813">Transport</keyword>
<accession>A0A6J7ITT4</accession>
<keyword evidence="2" id="KW-0547">Nucleotide-binding</keyword>
<dbReference type="FunFam" id="3.40.50.300:FF:000032">
    <property type="entry name" value="Export ABC transporter ATP-binding protein"/>
    <property type="match status" value="1"/>
</dbReference>
<keyword evidence="3" id="KW-0067">ATP-binding</keyword>
<dbReference type="GO" id="GO:0005886">
    <property type="term" value="C:plasma membrane"/>
    <property type="evidence" value="ECO:0007669"/>
    <property type="project" value="TreeGrafter"/>
</dbReference>
<dbReference type="InterPro" id="IPR003439">
    <property type="entry name" value="ABC_transporter-like_ATP-bd"/>
</dbReference>
<evidence type="ECO:0000256" key="2">
    <source>
        <dbReference type="ARBA" id="ARBA00022741"/>
    </source>
</evidence>
<dbReference type="PROSITE" id="PS50893">
    <property type="entry name" value="ABC_TRANSPORTER_2"/>
    <property type="match status" value="1"/>
</dbReference>
<dbReference type="GO" id="GO:0022857">
    <property type="term" value="F:transmembrane transporter activity"/>
    <property type="evidence" value="ECO:0007669"/>
    <property type="project" value="TreeGrafter"/>
</dbReference>
<dbReference type="AlphaFoldDB" id="A0A6J7ITT4"/>
<evidence type="ECO:0000259" key="4">
    <source>
        <dbReference type="PROSITE" id="PS50893"/>
    </source>
</evidence>
<evidence type="ECO:0000313" key="5">
    <source>
        <dbReference type="EMBL" id="CAB4934230.1"/>
    </source>
</evidence>
<feature type="domain" description="ABC transporter" evidence="4">
    <location>
        <begin position="19"/>
        <end position="250"/>
    </location>
</feature>
<dbReference type="InterPro" id="IPR017911">
    <property type="entry name" value="MacB-like_ATP-bd"/>
</dbReference>
<organism evidence="5">
    <name type="scientific">freshwater metagenome</name>
    <dbReference type="NCBI Taxonomy" id="449393"/>
    <lineage>
        <taxon>unclassified sequences</taxon>
        <taxon>metagenomes</taxon>
        <taxon>ecological metagenomes</taxon>
    </lineage>
</organism>
<name>A0A6J7ITT4_9ZZZZ</name>
<protein>
    <submittedName>
        <fullName evidence="5">Unannotated protein</fullName>
    </submittedName>
</protein>
<dbReference type="GO" id="GO:0098796">
    <property type="term" value="C:membrane protein complex"/>
    <property type="evidence" value="ECO:0007669"/>
    <property type="project" value="UniProtKB-ARBA"/>
</dbReference>
<dbReference type="PANTHER" id="PTHR24220:SF685">
    <property type="entry name" value="ABC TRANSPORTER RELATED"/>
    <property type="match status" value="1"/>
</dbReference>
<dbReference type="SUPFAM" id="SSF52540">
    <property type="entry name" value="P-loop containing nucleoside triphosphate hydrolases"/>
    <property type="match status" value="1"/>
</dbReference>
<dbReference type="InterPro" id="IPR017871">
    <property type="entry name" value="ABC_transporter-like_CS"/>
</dbReference>
<reference evidence="5" key="1">
    <citation type="submission" date="2020-05" db="EMBL/GenBank/DDBJ databases">
        <authorList>
            <person name="Chiriac C."/>
            <person name="Salcher M."/>
            <person name="Ghai R."/>
            <person name="Kavagutti S V."/>
        </authorList>
    </citation>
    <scope>NUCLEOTIDE SEQUENCE</scope>
</reference>
<dbReference type="EMBL" id="CAFBMQ010000421">
    <property type="protein sequence ID" value="CAB4934230.1"/>
    <property type="molecule type" value="Genomic_DNA"/>
</dbReference>
<evidence type="ECO:0000256" key="1">
    <source>
        <dbReference type="ARBA" id="ARBA00022448"/>
    </source>
</evidence>
<dbReference type="GO" id="GO:0005524">
    <property type="term" value="F:ATP binding"/>
    <property type="evidence" value="ECO:0007669"/>
    <property type="project" value="UniProtKB-KW"/>
</dbReference>
<gene>
    <name evidence="5" type="ORF">UFOPK3609_02107</name>
</gene>
<dbReference type="Gene3D" id="3.40.50.300">
    <property type="entry name" value="P-loop containing nucleotide triphosphate hydrolases"/>
    <property type="match status" value="1"/>
</dbReference>
<dbReference type="Pfam" id="PF00005">
    <property type="entry name" value="ABC_tran"/>
    <property type="match status" value="1"/>
</dbReference>
<evidence type="ECO:0000256" key="3">
    <source>
        <dbReference type="ARBA" id="ARBA00022840"/>
    </source>
</evidence>
<dbReference type="PROSITE" id="PS00211">
    <property type="entry name" value="ABC_TRANSPORTER_1"/>
    <property type="match status" value="1"/>
</dbReference>
<dbReference type="InterPro" id="IPR027417">
    <property type="entry name" value="P-loop_NTPase"/>
</dbReference>
<dbReference type="InterPro" id="IPR003593">
    <property type="entry name" value="AAA+_ATPase"/>
</dbReference>
<dbReference type="SMART" id="SM00382">
    <property type="entry name" value="AAA"/>
    <property type="match status" value="1"/>
</dbReference>
<dbReference type="CDD" id="cd03255">
    <property type="entry name" value="ABC_MJ0796_LolCDE_FtsE"/>
    <property type="match status" value="1"/>
</dbReference>
<dbReference type="PANTHER" id="PTHR24220">
    <property type="entry name" value="IMPORT ATP-BINDING PROTEIN"/>
    <property type="match status" value="1"/>
</dbReference>
<proteinExistence type="predicted"/>